<evidence type="ECO:0000259" key="1">
    <source>
        <dbReference type="Pfam" id="PF19065"/>
    </source>
</evidence>
<protein>
    <recommendedName>
        <fullName evidence="1">Minor capsid protein P8 central region domain-containing protein</fullName>
    </recommendedName>
</protein>
<name>A0A6C0EE42_9ZZZZ</name>
<dbReference type="AlphaFoldDB" id="A0A6C0EE42"/>
<reference evidence="2" key="1">
    <citation type="journal article" date="2020" name="Nature">
        <title>Giant virus diversity and host interactions through global metagenomics.</title>
        <authorList>
            <person name="Schulz F."/>
            <person name="Roux S."/>
            <person name="Paez-Espino D."/>
            <person name="Jungbluth S."/>
            <person name="Walsh D.A."/>
            <person name="Denef V.J."/>
            <person name="McMahon K.D."/>
            <person name="Konstantinidis K.T."/>
            <person name="Eloe-Fadrosh E.A."/>
            <person name="Kyrpides N.C."/>
            <person name="Woyke T."/>
        </authorList>
    </citation>
    <scope>NUCLEOTIDE SEQUENCE</scope>
    <source>
        <strain evidence="2">GVMAG-M-3300023179-2</strain>
    </source>
</reference>
<feature type="domain" description="Minor capsid protein P8 central region" evidence="1">
    <location>
        <begin position="38"/>
        <end position="154"/>
    </location>
</feature>
<dbReference type="EMBL" id="MN739803">
    <property type="protein sequence ID" value="QHT26871.1"/>
    <property type="molecule type" value="Genomic_DNA"/>
</dbReference>
<proteinExistence type="predicted"/>
<evidence type="ECO:0000313" key="2">
    <source>
        <dbReference type="EMBL" id="QHT26871.1"/>
    </source>
</evidence>
<accession>A0A6C0EE42</accession>
<organism evidence="2">
    <name type="scientific">viral metagenome</name>
    <dbReference type="NCBI Taxonomy" id="1070528"/>
    <lineage>
        <taxon>unclassified sequences</taxon>
        <taxon>metagenomes</taxon>
        <taxon>organismal metagenomes</taxon>
    </lineage>
</organism>
<dbReference type="Pfam" id="PF19065">
    <property type="entry name" value="P8_CR"/>
    <property type="match status" value="1"/>
</dbReference>
<dbReference type="InterPro" id="IPR043916">
    <property type="entry name" value="P8_CR"/>
</dbReference>
<sequence>MNKFDLHDMPVAYFSDNKNADKLRTQLIKNQVLIPEEEQGNLEIIFFSEENMELINKQLILAVFKYSNKQFLIPKQSHDSLIIIMRYVFIEYARHLPYDIMNQIKELNCKVINEIFPNIITNITQKIDYLQELDCPRKLLDLPKNVNKTKNLKSVASILFSE</sequence>